<feature type="transmembrane region" description="Helical" evidence="2">
    <location>
        <begin position="9"/>
        <end position="35"/>
    </location>
</feature>
<dbReference type="EMBL" id="KZ678451">
    <property type="protein sequence ID" value="PSR83968.1"/>
    <property type="molecule type" value="Genomic_DNA"/>
</dbReference>
<reference evidence="4 5" key="1">
    <citation type="journal article" date="2018" name="Mycol. Prog.">
        <title>Coniella lustricola, a new species from submerged detritus.</title>
        <authorList>
            <person name="Raudabaugh D.B."/>
            <person name="Iturriaga T."/>
            <person name="Carver A."/>
            <person name="Mondo S."/>
            <person name="Pangilinan J."/>
            <person name="Lipzen A."/>
            <person name="He G."/>
            <person name="Amirebrahimi M."/>
            <person name="Grigoriev I.V."/>
            <person name="Miller A.N."/>
        </authorList>
    </citation>
    <scope>NUCLEOTIDE SEQUENCE [LARGE SCALE GENOMIC DNA]</scope>
    <source>
        <strain evidence="4 5">B22-T-1</strain>
    </source>
</reference>
<keyword evidence="2" id="KW-0812">Transmembrane</keyword>
<dbReference type="Proteomes" id="UP000241462">
    <property type="component" value="Unassembled WGS sequence"/>
</dbReference>
<proteinExistence type="predicted"/>
<evidence type="ECO:0000313" key="4">
    <source>
        <dbReference type="EMBL" id="PSR83968.1"/>
    </source>
</evidence>
<keyword evidence="2" id="KW-0472">Membrane</keyword>
<gene>
    <name evidence="4" type="ORF">BD289DRAFT_273765</name>
</gene>
<organism evidence="4 5">
    <name type="scientific">Coniella lustricola</name>
    <dbReference type="NCBI Taxonomy" id="2025994"/>
    <lineage>
        <taxon>Eukaryota</taxon>
        <taxon>Fungi</taxon>
        <taxon>Dikarya</taxon>
        <taxon>Ascomycota</taxon>
        <taxon>Pezizomycotina</taxon>
        <taxon>Sordariomycetes</taxon>
        <taxon>Sordariomycetidae</taxon>
        <taxon>Diaporthales</taxon>
        <taxon>Schizoparmaceae</taxon>
        <taxon>Coniella</taxon>
    </lineage>
</organism>
<evidence type="ECO:0000256" key="3">
    <source>
        <dbReference type="SAM" id="SignalP"/>
    </source>
</evidence>
<dbReference type="InParanoid" id="A0A2T3A6W9"/>
<keyword evidence="3" id="KW-0732">Signal</keyword>
<evidence type="ECO:0000256" key="2">
    <source>
        <dbReference type="SAM" id="Phobius"/>
    </source>
</evidence>
<feature type="signal peptide" evidence="3">
    <location>
        <begin position="1"/>
        <end position="21"/>
    </location>
</feature>
<name>A0A2T3A6W9_9PEZI</name>
<evidence type="ECO:0000313" key="5">
    <source>
        <dbReference type="Proteomes" id="UP000241462"/>
    </source>
</evidence>
<keyword evidence="2" id="KW-1133">Transmembrane helix</keyword>
<dbReference type="AlphaFoldDB" id="A0A2T3A6W9"/>
<keyword evidence="5" id="KW-1185">Reference proteome</keyword>
<protein>
    <submittedName>
        <fullName evidence="4">Uncharacterized protein</fullName>
    </submittedName>
</protein>
<feature type="region of interest" description="Disordered" evidence="1">
    <location>
        <begin position="159"/>
        <end position="192"/>
    </location>
</feature>
<evidence type="ECO:0000256" key="1">
    <source>
        <dbReference type="SAM" id="MobiDB-lite"/>
    </source>
</evidence>
<feature type="chain" id="PRO_5015425163" evidence="3">
    <location>
        <begin position="22"/>
        <end position="192"/>
    </location>
</feature>
<sequence length="192" mass="21571">MQNKETLQLFLSFFLSVFASALLCCGYHCFFYYYFRCAGCLRFCASFVCGECVYVVCAINTIRTTYLHTNVRCTIASPVHVLPMHLTSQQLPALYFLVLYIDILGKLRPQQDNSIATNQNLLISPHLDKVTRQKDPEKLDKLINQLPYSTETQFHEAIPIPIPNPSPSLRPHPLPGSSAPGPPSPSMTKCTT</sequence>
<accession>A0A2T3A6W9</accession>
<feature type="compositionally biased region" description="Pro residues" evidence="1">
    <location>
        <begin position="160"/>
        <end position="185"/>
    </location>
</feature>